<evidence type="ECO:0000313" key="2">
    <source>
        <dbReference type="Proteomes" id="UP000053237"/>
    </source>
</evidence>
<dbReference type="EMBL" id="CAIX01000179">
    <property type="protein sequence ID" value="CCI47659.1"/>
    <property type="molecule type" value="Genomic_DNA"/>
</dbReference>
<protein>
    <submittedName>
        <fullName evidence="1">Uncharacterized protein</fullName>
    </submittedName>
</protein>
<reference evidence="1 2" key="1">
    <citation type="submission" date="2012-05" db="EMBL/GenBank/DDBJ databases">
        <title>Recombination and specialization in a pathogen metapopulation.</title>
        <authorList>
            <person name="Gardiner A."/>
            <person name="Kemen E."/>
            <person name="Schultz-Larsen T."/>
            <person name="MacLean D."/>
            <person name="Van Oosterhout C."/>
            <person name="Jones J.D.G."/>
        </authorList>
    </citation>
    <scope>NUCLEOTIDE SEQUENCE [LARGE SCALE GENOMIC DNA]</scope>
    <source>
        <strain evidence="1 2">Ac Nc2</strain>
    </source>
</reference>
<dbReference type="OrthoDB" id="106883at2759"/>
<name>A0A024GMT7_9STRA</name>
<dbReference type="Proteomes" id="UP000053237">
    <property type="component" value="Unassembled WGS sequence"/>
</dbReference>
<dbReference type="InParanoid" id="A0A024GMT7"/>
<dbReference type="AlphaFoldDB" id="A0A024GMT7"/>
<sequence>MASLKVSSQFVGVDVTAHREECNIGKQCHSTLSKSTRPFLSSTVVKSKRSFRVRYFVELVIKSVQQRAIRVGFHGSFEALHKLHTQLEKLWWHVYAPSLHSCNKATEPMPSFPESSKSLVSRFEARKNNEQDRMNTRAEALFGYYTALFNTAEEREFFLEFFRERAEDSASIRKDESSRDNKWQCSRSTRLRLRNSSSTTVTSAISEECNGINGTASDKGESDKKSGISSRLFSLVNLTKEKDVVEFTVPTMVYTR</sequence>
<accession>A0A024GMT7</accession>
<gene>
    <name evidence="1" type="ORF">BN9_086660</name>
</gene>
<organism evidence="1 2">
    <name type="scientific">Albugo candida</name>
    <dbReference type="NCBI Taxonomy" id="65357"/>
    <lineage>
        <taxon>Eukaryota</taxon>
        <taxon>Sar</taxon>
        <taxon>Stramenopiles</taxon>
        <taxon>Oomycota</taxon>
        <taxon>Peronosporomycetes</taxon>
        <taxon>Albuginales</taxon>
        <taxon>Albuginaceae</taxon>
        <taxon>Albugo</taxon>
    </lineage>
</organism>
<proteinExistence type="predicted"/>
<evidence type="ECO:0000313" key="1">
    <source>
        <dbReference type="EMBL" id="CCI47659.1"/>
    </source>
</evidence>
<comment type="caution">
    <text evidence="1">The sequence shown here is derived from an EMBL/GenBank/DDBJ whole genome shotgun (WGS) entry which is preliminary data.</text>
</comment>
<keyword evidence="2" id="KW-1185">Reference proteome</keyword>